<feature type="compositionally biased region" description="Basic and acidic residues" evidence="1">
    <location>
        <begin position="36"/>
        <end position="45"/>
    </location>
</feature>
<proteinExistence type="predicted"/>
<evidence type="ECO:0000313" key="3">
    <source>
        <dbReference type="Proteomes" id="UP000324222"/>
    </source>
</evidence>
<accession>A0A5B7GQX7</accession>
<sequence>MLRDVIGTAPAEPTRASDGRNKCVMTRCDGPARTGGGKETRRDGREMDGVADVCVSINTRRDVVGEARRGSGGFEVTWGVVVSGWQVAGYKPV</sequence>
<reference evidence="2 3" key="1">
    <citation type="submission" date="2019-05" db="EMBL/GenBank/DDBJ databases">
        <title>Another draft genome of Portunus trituberculatus and its Hox gene families provides insights of decapod evolution.</title>
        <authorList>
            <person name="Jeong J.-H."/>
            <person name="Song I."/>
            <person name="Kim S."/>
            <person name="Choi T."/>
            <person name="Kim D."/>
            <person name="Ryu S."/>
            <person name="Kim W."/>
        </authorList>
    </citation>
    <scope>NUCLEOTIDE SEQUENCE [LARGE SCALE GENOMIC DNA]</scope>
    <source>
        <tissue evidence="2">Muscle</tissue>
    </source>
</reference>
<protein>
    <submittedName>
        <fullName evidence="2">Uncharacterized protein</fullName>
    </submittedName>
</protein>
<name>A0A5B7GQX7_PORTR</name>
<organism evidence="2 3">
    <name type="scientific">Portunus trituberculatus</name>
    <name type="common">Swimming crab</name>
    <name type="synonym">Neptunus trituberculatus</name>
    <dbReference type="NCBI Taxonomy" id="210409"/>
    <lineage>
        <taxon>Eukaryota</taxon>
        <taxon>Metazoa</taxon>
        <taxon>Ecdysozoa</taxon>
        <taxon>Arthropoda</taxon>
        <taxon>Crustacea</taxon>
        <taxon>Multicrustacea</taxon>
        <taxon>Malacostraca</taxon>
        <taxon>Eumalacostraca</taxon>
        <taxon>Eucarida</taxon>
        <taxon>Decapoda</taxon>
        <taxon>Pleocyemata</taxon>
        <taxon>Brachyura</taxon>
        <taxon>Eubrachyura</taxon>
        <taxon>Portunoidea</taxon>
        <taxon>Portunidae</taxon>
        <taxon>Portuninae</taxon>
        <taxon>Portunus</taxon>
    </lineage>
</organism>
<gene>
    <name evidence="2" type="ORF">E2C01_054023</name>
</gene>
<dbReference type="AlphaFoldDB" id="A0A5B7GQX7"/>
<feature type="region of interest" description="Disordered" evidence="1">
    <location>
        <begin position="1"/>
        <end position="45"/>
    </location>
</feature>
<dbReference type="EMBL" id="VSRR010017059">
    <property type="protein sequence ID" value="MPC59989.1"/>
    <property type="molecule type" value="Genomic_DNA"/>
</dbReference>
<comment type="caution">
    <text evidence="2">The sequence shown here is derived from an EMBL/GenBank/DDBJ whole genome shotgun (WGS) entry which is preliminary data.</text>
</comment>
<keyword evidence="3" id="KW-1185">Reference proteome</keyword>
<evidence type="ECO:0000313" key="2">
    <source>
        <dbReference type="EMBL" id="MPC59989.1"/>
    </source>
</evidence>
<evidence type="ECO:0000256" key="1">
    <source>
        <dbReference type="SAM" id="MobiDB-lite"/>
    </source>
</evidence>
<dbReference type="Proteomes" id="UP000324222">
    <property type="component" value="Unassembled WGS sequence"/>
</dbReference>